<protein>
    <submittedName>
        <fullName evidence="1">Uncharacterized protein</fullName>
    </submittedName>
</protein>
<name>A0ABV8IAQ6_9ACTN</name>
<comment type="caution">
    <text evidence="1">The sequence shown here is derived from an EMBL/GenBank/DDBJ whole genome shotgun (WGS) entry which is preliminary data.</text>
</comment>
<dbReference type="EMBL" id="JBHSBM010000025">
    <property type="protein sequence ID" value="MFC4061187.1"/>
    <property type="molecule type" value="Genomic_DNA"/>
</dbReference>
<accession>A0ABV8IAQ6</accession>
<sequence length="62" mass="6906">MALADANEPEEAARTASRMLDLSADLTSDRTTQRARVVLARLKPYTDAPQVRELLTRYPMSA</sequence>
<dbReference type="RefSeq" id="WP_377291138.1">
    <property type="nucleotide sequence ID" value="NZ_JBHSBM010000025.1"/>
</dbReference>
<evidence type="ECO:0000313" key="2">
    <source>
        <dbReference type="Proteomes" id="UP001595850"/>
    </source>
</evidence>
<organism evidence="1 2">
    <name type="scientific">Planomonospora corallina</name>
    <dbReference type="NCBI Taxonomy" id="1806052"/>
    <lineage>
        <taxon>Bacteria</taxon>
        <taxon>Bacillati</taxon>
        <taxon>Actinomycetota</taxon>
        <taxon>Actinomycetes</taxon>
        <taxon>Streptosporangiales</taxon>
        <taxon>Streptosporangiaceae</taxon>
        <taxon>Planomonospora</taxon>
    </lineage>
</organism>
<evidence type="ECO:0000313" key="1">
    <source>
        <dbReference type="EMBL" id="MFC4061187.1"/>
    </source>
</evidence>
<dbReference type="Proteomes" id="UP001595850">
    <property type="component" value="Unassembled WGS sequence"/>
</dbReference>
<reference evidence="2" key="1">
    <citation type="journal article" date="2019" name="Int. J. Syst. Evol. Microbiol.">
        <title>The Global Catalogue of Microorganisms (GCM) 10K type strain sequencing project: providing services to taxonomists for standard genome sequencing and annotation.</title>
        <authorList>
            <consortium name="The Broad Institute Genomics Platform"/>
            <consortium name="The Broad Institute Genome Sequencing Center for Infectious Disease"/>
            <person name="Wu L."/>
            <person name="Ma J."/>
        </authorList>
    </citation>
    <scope>NUCLEOTIDE SEQUENCE [LARGE SCALE GENOMIC DNA]</scope>
    <source>
        <strain evidence="2">TBRC 4489</strain>
    </source>
</reference>
<proteinExistence type="predicted"/>
<keyword evidence="2" id="KW-1185">Reference proteome</keyword>
<gene>
    <name evidence="1" type="ORF">ACFOWE_23045</name>
</gene>